<reference evidence="1 2" key="1">
    <citation type="journal article" date="2015" name="Nat. Commun.">
        <title>Outbred genome sequencing and CRISPR/Cas9 gene editing in butterflies.</title>
        <authorList>
            <person name="Li X."/>
            <person name="Fan D."/>
            <person name="Zhang W."/>
            <person name="Liu G."/>
            <person name="Zhang L."/>
            <person name="Zhao L."/>
            <person name="Fang X."/>
            <person name="Chen L."/>
            <person name="Dong Y."/>
            <person name="Chen Y."/>
            <person name="Ding Y."/>
            <person name="Zhao R."/>
            <person name="Feng M."/>
            <person name="Zhu Y."/>
            <person name="Feng Y."/>
            <person name="Jiang X."/>
            <person name="Zhu D."/>
            <person name="Xiang H."/>
            <person name="Feng X."/>
            <person name="Li S."/>
            <person name="Wang J."/>
            <person name="Zhang G."/>
            <person name="Kronforst M.R."/>
            <person name="Wang W."/>
        </authorList>
    </citation>
    <scope>NUCLEOTIDE SEQUENCE [LARGE SCALE GENOMIC DNA]</scope>
    <source>
        <strain evidence="1">Ya'a_city_454_Pm</strain>
        <tissue evidence="1">Whole body</tissue>
    </source>
</reference>
<sequence length="34" mass="4103">MKTIGLIWPETKRRAQNRACWRRNVDVLYHTMGT</sequence>
<name>A0A194QU84_PAPMA</name>
<dbReference type="AlphaFoldDB" id="A0A194QU84"/>
<proteinExistence type="predicted"/>
<evidence type="ECO:0000313" key="1">
    <source>
        <dbReference type="EMBL" id="KPJ07111.1"/>
    </source>
</evidence>
<keyword evidence="2" id="KW-1185">Reference proteome</keyword>
<gene>
    <name evidence="1" type="ORF">RR48_07958</name>
</gene>
<accession>A0A194QU84</accession>
<organism evidence="1 2">
    <name type="scientific">Papilio machaon</name>
    <name type="common">Old World swallowtail butterfly</name>
    <dbReference type="NCBI Taxonomy" id="76193"/>
    <lineage>
        <taxon>Eukaryota</taxon>
        <taxon>Metazoa</taxon>
        <taxon>Ecdysozoa</taxon>
        <taxon>Arthropoda</taxon>
        <taxon>Hexapoda</taxon>
        <taxon>Insecta</taxon>
        <taxon>Pterygota</taxon>
        <taxon>Neoptera</taxon>
        <taxon>Endopterygota</taxon>
        <taxon>Lepidoptera</taxon>
        <taxon>Glossata</taxon>
        <taxon>Ditrysia</taxon>
        <taxon>Papilionoidea</taxon>
        <taxon>Papilionidae</taxon>
        <taxon>Papilioninae</taxon>
        <taxon>Papilio</taxon>
    </lineage>
</organism>
<dbReference type="Proteomes" id="UP000053240">
    <property type="component" value="Unassembled WGS sequence"/>
</dbReference>
<evidence type="ECO:0000313" key="2">
    <source>
        <dbReference type="Proteomes" id="UP000053240"/>
    </source>
</evidence>
<protein>
    <submittedName>
        <fullName evidence="1">Uncharacterized protein</fullName>
    </submittedName>
</protein>
<dbReference type="EMBL" id="KQ461191">
    <property type="protein sequence ID" value="KPJ07111.1"/>
    <property type="molecule type" value="Genomic_DNA"/>
</dbReference>
<dbReference type="InParanoid" id="A0A194QU84"/>